<keyword evidence="3" id="KW-1185">Reference proteome</keyword>
<organism evidence="2 3">
    <name type="scientific">Clostridium oryzae</name>
    <dbReference type="NCBI Taxonomy" id="1450648"/>
    <lineage>
        <taxon>Bacteria</taxon>
        <taxon>Bacillati</taxon>
        <taxon>Bacillota</taxon>
        <taxon>Clostridia</taxon>
        <taxon>Eubacteriales</taxon>
        <taxon>Clostridiaceae</taxon>
        <taxon>Clostridium</taxon>
    </lineage>
</organism>
<accession>A0A1V4ISL6</accession>
<proteinExistence type="predicted"/>
<feature type="compositionally biased region" description="Basic and acidic residues" evidence="1">
    <location>
        <begin position="17"/>
        <end position="35"/>
    </location>
</feature>
<sequence>MNIDFNATVKVSQPYKSKVDNSQKTRTVKTEDKKEAKDSAYYVNKIKGSVPGTEVIVKSMTSSDVKKYYEAWKNAPISSNELGHQITVSPKVLEKMEKDPVYAKSMMSKIQSAATPQGFEGAQLLEYKVFVKDDGEIEVMACADWPNQNKNKVSDDDEEKKKRAKKKLEELQYNTYSFDNGRLNSTSQETIDKNLMLYDNYLYQNAIISKFKNNLL</sequence>
<dbReference type="EMBL" id="MZGV01000012">
    <property type="protein sequence ID" value="OPJ62889.1"/>
    <property type="molecule type" value="Genomic_DNA"/>
</dbReference>
<comment type="caution">
    <text evidence="2">The sequence shown here is derived from an EMBL/GenBank/DDBJ whole genome shotgun (WGS) entry which is preliminary data.</text>
</comment>
<evidence type="ECO:0000313" key="2">
    <source>
        <dbReference type="EMBL" id="OPJ62889.1"/>
    </source>
</evidence>
<reference evidence="2 3" key="1">
    <citation type="submission" date="2017-03" db="EMBL/GenBank/DDBJ databases">
        <title>Genome sequence of Clostridium oryzae DSM 28571.</title>
        <authorList>
            <person name="Poehlein A."/>
            <person name="Daniel R."/>
        </authorList>
    </citation>
    <scope>NUCLEOTIDE SEQUENCE [LARGE SCALE GENOMIC DNA]</scope>
    <source>
        <strain evidence="2 3">DSM 28571</strain>
    </source>
</reference>
<dbReference type="OrthoDB" id="1906866at2"/>
<dbReference type="RefSeq" id="WP_079422923.1">
    <property type="nucleotide sequence ID" value="NZ_MZGV01000012.1"/>
</dbReference>
<feature type="region of interest" description="Disordered" evidence="1">
    <location>
        <begin position="16"/>
        <end position="35"/>
    </location>
</feature>
<protein>
    <submittedName>
        <fullName evidence="2">Uncharacterized protein</fullName>
    </submittedName>
</protein>
<dbReference type="Proteomes" id="UP000190080">
    <property type="component" value="Unassembled WGS sequence"/>
</dbReference>
<gene>
    <name evidence="2" type="ORF">CLORY_15130</name>
</gene>
<name>A0A1V4ISL6_9CLOT</name>
<dbReference type="AlphaFoldDB" id="A0A1V4ISL6"/>
<evidence type="ECO:0000313" key="3">
    <source>
        <dbReference type="Proteomes" id="UP000190080"/>
    </source>
</evidence>
<evidence type="ECO:0000256" key="1">
    <source>
        <dbReference type="SAM" id="MobiDB-lite"/>
    </source>
</evidence>